<dbReference type="Pfam" id="PF10551">
    <property type="entry name" value="MULE"/>
    <property type="match status" value="1"/>
</dbReference>
<proteinExistence type="predicted"/>
<feature type="non-terminal residue" evidence="2">
    <location>
        <position position="1"/>
    </location>
</feature>
<sequence>VFCSESFPLFEYLRCKSNFGSPCIDATYKVCPKKPKFYQLFTIMAKVNNVAIPITWALMDKKTTLAYVAVLEHFKSTLAQHLQPKKFTVDYESGLASADLLVYPDALICRCYFHYLQALVRRLKSYGKNFMTQLENWEEAQIFVRKIAGLPFLPAHCISEAFEWLITQITSKSEGFLKDVFSKTSSRTPNMTS</sequence>
<dbReference type="EMBL" id="CAJNRD030001117">
    <property type="protein sequence ID" value="CAG5079619.1"/>
    <property type="molecule type" value="Genomic_DNA"/>
</dbReference>
<name>A0A8J2H706_COTCN</name>
<comment type="caution">
    <text evidence="2">The sequence shown here is derived from an EMBL/GenBank/DDBJ whole genome shotgun (WGS) entry which is preliminary data.</text>
</comment>
<protein>
    <recommendedName>
        <fullName evidence="1">MULE transposase domain-containing protein</fullName>
    </recommendedName>
</protein>
<evidence type="ECO:0000313" key="2">
    <source>
        <dbReference type="EMBL" id="CAG5079619.1"/>
    </source>
</evidence>
<evidence type="ECO:0000259" key="1">
    <source>
        <dbReference type="Pfam" id="PF10551"/>
    </source>
</evidence>
<gene>
    <name evidence="2" type="ORF">HICCMSTLAB_LOCUS3057</name>
</gene>
<dbReference type="Proteomes" id="UP000786811">
    <property type="component" value="Unassembled WGS sequence"/>
</dbReference>
<reference evidence="2" key="1">
    <citation type="submission" date="2021-04" db="EMBL/GenBank/DDBJ databases">
        <authorList>
            <person name="Chebbi M.A.C M."/>
        </authorList>
    </citation>
    <scope>NUCLEOTIDE SEQUENCE</scope>
</reference>
<dbReference type="AlphaFoldDB" id="A0A8J2H706"/>
<dbReference type="InterPro" id="IPR018289">
    <property type="entry name" value="MULE_transposase_dom"/>
</dbReference>
<evidence type="ECO:0000313" key="3">
    <source>
        <dbReference type="Proteomes" id="UP000786811"/>
    </source>
</evidence>
<keyword evidence="3" id="KW-1185">Reference proteome</keyword>
<dbReference type="OrthoDB" id="7692171at2759"/>
<feature type="domain" description="MULE transposase" evidence="1">
    <location>
        <begin position="23"/>
        <end position="116"/>
    </location>
</feature>
<organism evidence="2 3">
    <name type="scientific">Cotesia congregata</name>
    <name type="common">Parasitoid wasp</name>
    <name type="synonym">Apanteles congregatus</name>
    <dbReference type="NCBI Taxonomy" id="51543"/>
    <lineage>
        <taxon>Eukaryota</taxon>
        <taxon>Metazoa</taxon>
        <taxon>Ecdysozoa</taxon>
        <taxon>Arthropoda</taxon>
        <taxon>Hexapoda</taxon>
        <taxon>Insecta</taxon>
        <taxon>Pterygota</taxon>
        <taxon>Neoptera</taxon>
        <taxon>Endopterygota</taxon>
        <taxon>Hymenoptera</taxon>
        <taxon>Apocrita</taxon>
        <taxon>Ichneumonoidea</taxon>
        <taxon>Braconidae</taxon>
        <taxon>Microgastrinae</taxon>
        <taxon>Cotesia</taxon>
    </lineage>
</organism>
<feature type="non-terminal residue" evidence="2">
    <location>
        <position position="193"/>
    </location>
</feature>
<accession>A0A8J2H706</accession>